<dbReference type="Pfam" id="PF02452">
    <property type="entry name" value="PemK_toxin"/>
    <property type="match status" value="1"/>
</dbReference>
<evidence type="ECO:0000313" key="3">
    <source>
        <dbReference type="EMBL" id="MEZ0494080.1"/>
    </source>
</evidence>
<dbReference type="Proteomes" id="UP001566476">
    <property type="component" value="Unassembled WGS sequence"/>
</dbReference>
<comment type="caution">
    <text evidence="3">The sequence shown here is derived from an EMBL/GenBank/DDBJ whole genome shotgun (WGS) entry which is preliminary data.</text>
</comment>
<dbReference type="InterPro" id="IPR003477">
    <property type="entry name" value="PemK-like"/>
</dbReference>
<evidence type="ECO:0000256" key="2">
    <source>
        <dbReference type="ARBA" id="ARBA00022649"/>
    </source>
</evidence>
<keyword evidence="4" id="KW-1185">Reference proteome</keyword>
<keyword evidence="2" id="KW-1277">Toxin-antitoxin system</keyword>
<gene>
    <name evidence="3" type="ORF">AB2L28_17725</name>
</gene>
<dbReference type="EMBL" id="JBGGTQ010000009">
    <property type="protein sequence ID" value="MEZ0494080.1"/>
    <property type="molecule type" value="Genomic_DNA"/>
</dbReference>
<dbReference type="SUPFAM" id="SSF50118">
    <property type="entry name" value="Cell growth inhibitor/plasmid maintenance toxic component"/>
    <property type="match status" value="1"/>
</dbReference>
<dbReference type="RefSeq" id="WP_370720314.1">
    <property type="nucleotide sequence ID" value="NZ_JBGGTQ010000009.1"/>
</dbReference>
<reference evidence="3 4" key="1">
    <citation type="submission" date="2024-07" db="EMBL/GenBank/DDBJ databases">
        <authorList>
            <person name="Thanompreechachai J."/>
            <person name="Duangmal K."/>
        </authorList>
    </citation>
    <scope>NUCLEOTIDE SEQUENCE [LARGE SCALE GENOMIC DNA]</scope>
    <source>
        <strain evidence="3 4">TBRC 1896</strain>
    </source>
</reference>
<comment type="similarity">
    <text evidence="1">Belongs to the PemK/MazF family.</text>
</comment>
<organism evidence="3 4">
    <name type="scientific">Kineococcus mangrovi</name>
    <dbReference type="NCBI Taxonomy" id="1660183"/>
    <lineage>
        <taxon>Bacteria</taxon>
        <taxon>Bacillati</taxon>
        <taxon>Actinomycetota</taxon>
        <taxon>Actinomycetes</taxon>
        <taxon>Kineosporiales</taxon>
        <taxon>Kineosporiaceae</taxon>
        <taxon>Kineococcus</taxon>
    </lineage>
</organism>
<evidence type="ECO:0000313" key="4">
    <source>
        <dbReference type="Proteomes" id="UP001566476"/>
    </source>
</evidence>
<dbReference type="PANTHER" id="PTHR33988">
    <property type="entry name" value="ENDORIBONUCLEASE MAZF-RELATED"/>
    <property type="match status" value="1"/>
</dbReference>
<dbReference type="PANTHER" id="PTHR33988:SF2">
    <property type="entry name" value="ENDORIBONUCLEASE MAZF"/>
    <property type="match status" value="1"/>
</dbReference>
<proteinExistence type="inferred from homology"/>
<sequence>MPRGDIHYLKADRAAKGHEQHGPRRAIIVQAARLPLSTVVIVPTTTAGFESAWRVPIEFDDGVSYAMCEQVRSIDPDQRLGTFVGMTSFEELAAIDEALRLVLDL</sequence>
<protein>
    <submittedName>
        <fullName evidence="3">Type II toxin-antitoxin system PemK/MazF family toxin</fullName>
    </submittedName>
</protein>
<evidence type="ECO:0000256" key="1">
    <source>
        <dbReference type="ARBA" id="ARBA00007521"/>
    </source>
</evidence>
<dbReference type="InterPro" id="IPR011067">
    <property type="entry name" value="Plasmid_toxin/cell-grow_inhib"/>
</dbReference>
<accession>A0ABV4I7Q2</accession>
<name>A0ABV4I7Q2_9ACTN</name>
<dbReference type="Gene3D" id="2.30.30.110">
    <property type="match status" value="1"/>
</dbReference>